<feature type="region of interest" description="Disordered" evidence="1">
    <location>
        <begin position="127"/>
        <end position="156"/>
    </location>
</feature>
<comment type="caution">
    <text evidence="2">The sequence shown here is derived from an EMBL/GenBank/DDBJ whole genome shotgun (WGS) entry which is preliminary data.</text>
</comment>
<organism evidence="2 3">
    <name type="scientific">Seiridium cardinale</name>
    <dbReference type="NCBI Taxonomy" id="138064"/>
    <lineage>
        <taxon>Eukaryota</taxon>
        <taxon>Fungi</taxon>
        <taxon>Dikarya</taxon>
        <taxon>Ascomycota</taxon>
        <taxon>Pezizomycotina</taxon>
        <taxon>Sordariomycetes</taxon>
        <taxon>Xylariomycetidae</taxon>
        <taxon>Amphisphaeriales</taxon>
        <taxon>Sporocadaceae</taxon>
        <taxon>Seiridium</taxon>
    </lineage>
</organism>
<dbReference type="Proteomes" id="UP001465668">
    <property type="component" value="Unassembled WGS sequence"/>
</dbReference>
<keyword evidence="3" id="KW-1185">Reference proteome</keyword>
<sequence length="156" mass="16107">MSLTAHPVPLTLENLKAFSPSVSHPYSAAPSSTASEDDGASVFSDLHSAISSTSSAPEDEAAPFTVQSSTGESITVYESLEQAVRYSLLRADQERRSEEESMRFAYAPLTVPASSTAPAAVLSASDAGGAGLEAGFGESEGDGDGDEDEDAYFSMG</sequence>
<reference evidence="2 3" key="1">
    <citation type="submission" date="2024-02" db="EMBL/GenBank/DDBJ databases">
        <title>First draft genome assembly of two strains of Seiridium cardinale.</title>
        <authorList>
            <person name="Emiliani G."/>
            <person name="Scali E."/>
        </authorList>
    </citation>
    <scope>NUCLEOTIDE SEQUENCE [LARGE SCALE GENOMIC DNA]</scope>
    <source>
        <strain evidence="2 3">BM-138-000479</strain>
    </source>
</reference>
<gene>
    <name evidence="2" type="ORF">SCAR479_01231</name>
</gene>
<proteinExistence type="predicted"/>
<dbReference type="EMBL" id="JARVKM010000002">
    <property type="protein sequence ID" value="KAK9782888.1"/>
    <property type="molecule type" value="Genomic_DNA"/>
</dbReference>
<protein>
    <submittedName>
        <fullName evidence="2">Uncharacterized protein</fullName>
    </submittedName>
</protein>
<feature type="compositionally biased region" description="Acidic residues" evidence="1">
    <location>
        <begin position="139"/>
        <end position="156"/>
    </location>
</feature>
<evidence type="ECO:0000313" key="2">
    <source>
        <dbReference type="EMBL" id="KAK9782888.1"/>
    </source>
</evidence>
<name>A0ABR2Y834_9PEZI</name>
<evidence type="ECO:0000313" key="3">
    <source>
        <dbReference type="Proteomes" id="UP001465668"/>
    </source>
</evidence>
<evidence type="ECO:0000256" key="1">
    <source>
        <dbReference type="SAM" id="MobiDB-lite"/>
    </source>
</evidence>
<feature type="compositionally biased region" description="Polar residues" evidence="1">
    <location>
        <begin position="20"/>
        <end position="34"/>
    </location>
</feature>
<accession>A0ABR2Y834</accession>
<feature type="region of interest" description="Disordered" evidence="1">
    <location>
        <begin position="20"/>
        <end position="71"/>
    </location>
</feature>